<organism evidence="7 8">
    <name type="scientific">Dolosicoccus paucivorans</name>
    <dbReference type="NCBI Taxonomy" id="84521"/>
    <lineage>
        <taxon>Bacteria</taxon>
        <taxon>Bacillati</taxon>
        <taxon>Bacillota</taxon>
        <taxon>Bacilli</taxon>
        <taxon>Lactobacillales</taxon>
        <taxon>Aerococcaceae</taxon>
        <taxon>Dolosicoccus</taxon>
    </lineage>
</organism>
<comment type="caution">
    <text evidence="7">The sequence shown here is derived from an EMBL/GenBank/DDBJ whole genome shotgun (WGS) entry which is preliminary data.</text>
</comment>
<feature type="transmembrane region" description="Helical" evidence="5">
    <location>
        <begin position="118"/>
        <end position="136"/>
    </location>
</feature>
<name>A0A2N6SM72_9LACT</name>
<dbReference type="PANTHER" id="PTHR43310">
    <property type="entry name" value="SULFATE TRANSPORTER YBAR-RELATED"/>
    <property type="match status" value="1"/>
</dbReference>
<sequence>MQLFNKKEWADSPIQNILAGLVTSIAIIPEVIGFAFVAGINPAVGLMSTVVLSFVIALLGGRPGMITGAAGAIAVLVGGLVSEYGLQYLFAASILAGIFQMILGSLGIARLVKYIPQAVMFGFFNALGLIIFLAQVPSIREGNPLFFIFLIIGLALLYVIPRYIKAIPAPLIVLAILTTISWALNLPMTRIGDLAPIQASLPSFSLPSVPLTFESFKIIAPVSLAIALVGLLETFLTLNLVDDMTHTKGNPKQEALGQGVANIMTGLFGGIAGCAMVGQSVINVKSGGTSRLSSLTTGLSLLSLLLLFSPVVSMIPMAVLVAIMITVSLSAIQWDSWSYVKTRPPYHGAALLVTMMVVLVTNNLALGVGAGLVIFYGWKKFISSNA</sequence>
<gene>
    <name evidence="7" type="ORF">CJ205_05600</name>
</gene>
<feature type="transmembrane region" description="Helical" evidence="5">
    <location>
        <begin position="16"/>
        <end position="37"/>
    </location>
</feature>
<evidence type="ECO:0000313" key="8">
    <source>
        <dbReference type="Proteomes" id="UP000235682"/>
    </source>
</evidence>
<evidence type="ECO:0000259" key="6">
    <source>
        <dbReference type="Pfam" id="PF00916"/>
    </source>
</evidence>
<dbReference type="EMBL" id="PNHE01000022">
    <property type="protein sequence ID" value="PMC58163.1"/>
    <property type="molecule type" value="Genomic_DNA"/>
</dbReference>
<evidence type="ECO:0000313" key="7">
    <source>
        <dbReference type="EMBL" id="PMC58163.1"/>
    </source>
</evidence>
<reference evidence="7 8" key="1">
    <citation type="submission" date="2017-09" db="EMBL/GenBank/DDBJ databases">
        <title>Bacterial strain isolated from the female urinary microbiota.</title>
        <authorList>
            <person name="Thomas-White K."/>
            <person name="Kumar N."/>
            <person name="Forster S."/>
            <person name="Putonti C."/>
            <person name="Lawley T."/>
            <person name="Wolfe A.J."/>
        </authorList>
    </citation>
    <scope>NUCLEOTIDE SEQUENCE [LARGE SCALE GENOMIC DNA]</scope>
    <source>
        <strain evidence="7 8">UMB0852</strain>
    </source>
</reference>
<dbReference type="STRING" id="84521.SAMN04487994_101229"/>
<feature type="transmembrane region" description="Helical" evidence="5">
    <location>
        <begin position="43"/>
        <end position="60"/>
    </location>
</feature>
<keyword evidence="2 5" id="KW-0812">Transmembrane</keyword>
<feature type="domain" description="SLC26A/SulP transporter" evidence="6">
    <location>
        <begin position="147"/>
        <end position="332"/>
    </location>
</feature>
<keyword evidence="4 5" id="KW-0472">Membrane</keyword>
<dbReference type="Proteomes" id="UP000235682">
    <property type="component" value="Unassembled WGS sequence"/>
</dbReference>
<feature type="transmembrane region" description="Helical" evidence="5">
    <location>
        <begin position="259"/>
        <end position="282"/>
    </location>
</feature>
<proteinExistence type="predicted"/>
<dbReference type="InterPro" id="IPR052706">
    <property type="entry name" value="Membrane-Transporter-like"/>
</dbReference>
<feature type="transmembrane region" description="Helical" evidence="5">
    <location>
        <begin position="167"/>
        <end position="184"/>
    </location>
</feature>
<dbReference type="AlphaFoldDB" id="A0A2N6SM72"/>
<feature type="transmembrane region" description="Helical" evidence="5">
    <location>
        <begin position="142"/>
        <end position="160"/>
    </location>
</feature>
<evidence type="ECO:0000256" key="5">
    <source>
        <dbReference type="SAM" id="Phobius"/>
    </source>
</evidence>
<feature type="transmembrane region" description="Helical" evidence="5">
    <location>
        <begin position="218"/>
        <end position="238"/>
    </location>
</feature>
<feature type="transmembrane region" description="Helical" evidence="5">
    <location>
        <begin position="302"/>
        <end position="329"/>
    </location>
</feature>
<dbReference type="InterPro" id="IPR011547">
    <property type="entry name" value="SLC26A/SulP_dom"/>
</dbReference>
<dbReference type="GO" id="GO:0016020">
    <property type="term" value="C:membrane"/>
    <property type="evidence" value="ECO:0007669"/>
    <property type="project" value="UniProtKB-SubCell"/>
</dbReference>
<dbReference type="Pfam" id="PF00916">
    <property type="entry name" value="Sulfate_transp"/>
    <property type="match status" value="2"/>
</dbReference>
<feature type="transmembrane region" description="Helical" evidence="5">
    <location>
        <begin position="350"/>
        <end position="378"/>
    </location>
</feature>
<comment type="subcellular location">
    <subcellularLocation>
        <location evidence="1">Membrane</location>
        <topology evidence="1">Multi-pass membrane protein</topology>
    </subcellularLocation>
</comment>
<keyword evidence="3 5" id="KW-1133">Transmembrane helix</keyword>
<dbReference type="PANTHER" id="PTHR43310:SF1">
    <property type="entry name" value="SULFATE TRANSPORTER YBAR-RELATED"/>
    <property type="match status" value="1"/>
</dbReference>
<evidence type="ECO:0000256" key="3">
    <source>
        <dbReference type="ARBA" id="ARBA00022989"/>
    </source>
</evidence>
<dbReference type="RefSeq" id="WP_102233341.1">
    <property type="nucleotide sequence ID" value="NZ_PNHE01000022.1"/>
</dbReference>
<evidence type="ECO:0000256" key="4">
    <source>
        <dbReference type="ARBA" id="ARBA00023136"/>
    </source>
</evidence>
<feature type="domain" description="SLC26A/SulP transporter" evidence="6">
    <location>
        <begin position="15"/>
        <end position="139"/>
    </location>
</feature>
<feature type="transmembrane region" description="Helical" evidence="5">
    <location>
        <begin position="88"/>
        <end position="106"/>
    </location>
</feature>
<evidence type="ECO:0000256" key="1">
    <source>
        <dbReference type="ARBA" id="ARBA00004141"/>
    </source>
</evidence>
<keyword evidence="8" id="KW-1185">Reference proteome</keyword>
<evidence type="ECO:0000256" key="2">
    <source>
        <dbReference type="ARBA" id="ARBA00022692"/>
    </source>
</evidence>
<accession>A0A2N6SM72</accession>
<protein>
    <submittedName>
        <fullName evidence="7">Sulfate permease</fullName>
    </submittedName>
</protein>